<dbReference type="PANTHER" id="PTHR46541">
    <property type="entry name" value="ZINC FINGER PROTEIN AEBP2"/>
    <property type="match status" value="1"/>
</dbReference>
<dbReference type="GO" id="GO:0035098">
    <property type="term" value="C:ESC/E(Z) complex"/>
    <property type="evidence" value="ECO:0007669"/>
    <property type="project" value="TreeGrafter"/>
</dbReference>
<organism evidence="11 12">
    <name type="scientific">Conger conger</name>
    <name type="common">Conger eel</name>
    <name type="synonym">Muraena conger</name>
    <dbReference type="NCBI Taxonomy" id="82655"/>
    <lineage>
        <taxon>Eukaryota</taxon>
        <taxon>Metazoa</taxon>
        <taxon>Chordata</taxon>
        <taxon>Craniata</taxon>
        <taxon>Vertebrata</taxon>
        <taxon>Euteleostomi</taxon>
        <taxon>Actinopterygii</taxon>
        <taxon>Neopterygii</taxon>
        <taxon>Teleostei</taxon>
        <taxon>Anguilliformes</taxon>
        <taxon>Congridae</taxon>
        <taxon>Conger</taxon>
    </lineage>
</organism>
<dbReference type="Pfam" id="PF26014">
    <property type="entry name" value="SH3_AEBP2_C"/>
    <property type="match status" value="1"/>
</dbReference>
<keyword evidence="7" id="KW-0805">Transcription regulation</keyword>
<keyword evidence="8" id="KW-0804">Transcription</keyword>
<dbReference type="OrthoDB" id="8956494at2759"/>
<dbReference type="EMBL" id="JAFJMO010000008">
    <property type="protein sequence ID" value="KAJ8269117.1"/>
    <property type="molecule type" value="Genomic_DNA"/>
</dbReference>
<keyword evidence="9" id="KW-0539">Nucleus</keyword>
<comment type="caution">
    <text evidence="11">The sequence shown here is derived from an EMBL/GenBank/DDBJ whole genome shotgun (WGS) entry which is preliminary data.</text>
</comment>
<keyword evidence="4" id="KW-0677">Repeat</keyword>
<accession>A0A9Q1DG30</accession>
<proteinExistence type="predicted"/>
<sequence>MLMAVAGHKGKQHDGCPSLAVIARRKEDSGKVKVLLHWTPEDILPDVWVNETDRPQLKTKVVHLSQLPQDTAMLLDPNIYRTLPQKRLKRRMFF</sequence>
<evidence type="ECO:0000313" key="11">
    <source>
        <dbReference type="EMBL" id="KAJ8269117.1"/>
    </source>
</evidence>
<dbReference type="Proteomes" id="UP001152803">
    <property type="component" value="Unassembled WGS sequence"/>
</dbReference>
<evidence type="ECO:0000256" key="9">
    <source>
        <dbReference type="ARBA" id="ARBA00023242"/>
    </source>
</evidence>
<dbReference type="AlphaFoldDB" id="A0A9Q1DG30"/>
<evidence type="ECO:0000256" key="6">
    <source>
        <dbReference type="ARBA" id="ARBA00022833"/>
    </source>
</evidence>
<dbReference type="PANTHER" id="PTHR46541:SF1">
    <property type="entry name" value="ZINC FINGER PROTEIN AEBP2"/>
    <property type="match status" value="1"/>
</dbReference>
<dbReference type="GO" id="GO:0006357">
    <property type="term" value="P:regulation of transcription by RNA polymerase II"/>
    <property type="evidence" value="ECO:0007669"/>
    <property type="project" value="TreeGrafter"/>
</dbReference>
<comment type="subcellular location">
    <subcellularLocation>
        <location evidence="1">Nucleus</location>
    </subcellularLocation>
</comment>
<reference evidence="11" key="1">
    <citation type="journal article" date="2023" name="Science">
        <title>Genome structures resolve the early diversification of teleost fishes.</title>
        <authorList>
            <person name="Parey E."/>
            <person name="Louis A."/>
            <person name="Montfort J."/>
            <person name="Bouchez O."/>
            <person name="Roques C."/>
            <person name="Iampietro C."/>
            <person name="Lluch J."/>
            <person name="Castinel A."/>
            <person name="Donnadieu C."/>
            <person name="Desvignes T."/>
            <person name="Floi Bucao C."/>
            <person name="Jouanno E."/>
            <person name="Wen M."/>
            <person name="Mejri S."/>
            <person name="Dirks R."/>
            <person name="Jansen H."/>
            <person name="Henkel C."/>
            <person name="Chen W.J."/>
            <person name="Zahm M."/>
            <person name="Cabau C."/>
            <person name="Klopp C."/>
            <person name="Thompson A.W."/>
            <person name="Robinson-Rechavi M."/>
            <person name="Braasch I."/>
            <person name="Lecointre G."/>
            <person name="Bobe J."/>
            <person name="Postlethwait J.H."/>
            <person name="Berthelot C."/>
            <person name="Roest Crollius H."/>
            <person name="Guiguen Y."/>
        </authorList>
    </citation>
    <scope>NUCLEOTIDE SEQUENCE</scope>
    <source>
        <strain evidence="11">Concon-B</strain>
    </source>
</reference>
<evidence type="ECO:0000256" key="4">
    <source>
        <dbReference type="ARBA" id="ARBA00022737"/>
    </source>
</evidence>
<gene>
    <name evidence="11" type="ORF">COCON_G00117240</name>
</gene>
<dbReference type="InterPro" id="IPR059034">
    <property type="entry name" value="SH3_AEBP2_C"/>
</dbReference>
<evidence type="ECO:0000256" key="7">
    <source>
        <dbReference type="ARBA" id="ARBA00023015"/>
    </source>
</evidence>
<evidence type="ECO:0000256" key="1">
    <source>
        <dbReference type="ARBA" id="ARBA00004123"/>
    </source>
</evidence>
<evidence type="ECO:0000256" key="3">
    <source>
        <dbReference type="ARBA" id="ARBA00022723"/>
    </source>
</evidence>
<protein>
    <recommendedName>
        <fullName evidence="10">AEBP2-like C-terminal SH3 domain-containing protein</fullName>
    </recommendedName>
</protein>
<keyword evidence="12" id="KW-1185">Reference proteome</keyword>
<feature type="domain" description="AEBP2-like C-terminal SH3" evidence="10">
    <location>
        <begin position="20"/>
        <end position="82"/>
    </location>
</feature>
<evidence type="ECO:0000259" key="10">
    <source>
        <dbReference type="Pfam" id="PF26014"/>
    </source>
</evidence>
<keyword evidence="5" id="KW-0863">Zinc-finger</keyword>
<dbReference type="GO" id="GO:0008270">
    <property type="term" value="F:zinc ion binding"/>
    <property type="evidence" value="ECO:0007669"/>
    <property type="project" value="UniProtKB-KW"/>
</dbReference>
<evidence type="ECO:0000313" key="12">
    <source>
        <dbReference type="Proteomes" id="UP001152803"/>
    </source>
</evidence>
<evidence type="ECO:0000256" key="5">
    <source>
        <dbReference type="ARBA" id="ARBA00022771"/>
    </source>
</evidence>
<keyword evidence="3" id="KW-0479">Metal-binding</keyword>
<keyword evidence="2" id="KW-0678">Repressor</keyword>
<evidence type="ECO:0000256" key="8">
    <source>
        <dbReference type="ARBA" id="ARBA00023163"/>
    </source>
</evidence>
<dbReference type="InterPro" id="IPR052130">
    <property type="entry name" value="AEBP2/jing_C2H2-ZnF"/>
</dbReference>
<evidence type="ECO:0000256" key="2">
    <source>
        <dbReference type="ARBA" id="ARBA00022491"/>
    </source>
</evidence>
<name>A0A9Q1DG30_CONCO</name>
<keyword evidence="6" id="KW-0862">Zinc</keyword>